<dbReference type="OrthoDB" id="2125469at2759"/>
<dbReference type="EMBL" id="JAFJYH010000063">
    <property type="protein sequence ID" value="KAG4421587.1"/>
    <property type="molecule type" value="Genomic_DNA"/>
</dbReference>
<reference evidence="2" key="1">
    <citation type="submission" date="2021-02" db="EMBL/GenBank/DDBJ databases">
        <title>Genome sequence Cadophora malorum strain M34.</title>
        <authorList>
            <person name="Stefanovic E."/>
            <person name="Vu D."/>
            <person name="Scully C."/>
            <person name="Dijksterhuis J."/>
            <person name="Roader J."/>
            <person name="Houbraken J."/>
        </authorList>
    </citation>
    <scope>NUCLEOTIDE SEQUENCE</scope>
    <source>
        <strain evidence="2">M34</strain>
    </source>
</reference>
<dbReference type="AlphaFoldDB" id="A0A8H7WA31"/>
<proteinExistence type="predicted"/>
<accession>A0A8H7WA31</accession>
<feature type="domain" description="NodB homology" evidence="1">
    <location>
        <begin position="50"/>
        <end position="111"/>
    </location>
</feature>
<dbReference type="InterPro" id="IPR011330">
    <property type="entry name" value="Glyco_hydro/deAcase_b/a-brl"/>
</dbReference>
<dbReference type="Gene3D" id="3.20.20.370">
    <property type="entry name" value="Glycoside hydrolase/deacetylase"/>
    <property type="match status" value="1"/>
</dbReference>
<dbReference type="InterPro" id="IPR002509">
    <property type="entry name" value="NODB_dom"/>
</dbReference>
<dbReference type="PANTHER" id="PTHR47561">
    <property type="entry name" value="POLYSACCHARIDE DEACETYLASE FAMILY PROTEIN (AFU_ORTHOLOGUE AFUA_6G05030)"/>
    <property type="match status" value="1"/>
</dbReference>
<organism evidence="2 3">
    <name type="scientific">Cadophora malorum</name>
    <dbReference type="NCBI Taxonomy" id="108018"/>
    <lineage>
        <taxon>Eukaryota</taxon>
        <taxon>Fungi</taxon>
        <taxon>Dikarya</taxon>
        <taxon>Ascomycota</taxon>
        <taxon>Pezizomycotina</taxon>
        <taxon>Leotiomycetes</taxon>
        <taxon>Helotiales</taxon>
        <taxon>Ploettnerulaceae</taxon>
        <taxon>Cadophora</taxon>
    </lineage>
</organism>
<name>A0A8H7WA31_9HELO</name>
<gene>
    <name evidence="2" type="ORF">IFR04_005314</name>
</gene>
<dbReference type="Pfam" id="PF01522">
    <property type="entry name" value="Polysacc_deac_1"/>
    <property type="match status" value="1"/>
</dbReference>
<comment type="caution">
    <text evidence="2">The sequence shown here is derived from an EMBL/GenBank/DDBJ whole genome shotgun (WGS) entry which is preliminary data.</text>
</comment>
<dbReference type="GO" id="GO:0005975">
    <property type="term" value="P:carbohydrate metabolic process"/>
    <property type="evidence" value="ECO:0007669"/>
    <property type="project" value="InterPro"/>
</dbReference>
<evidence type="ECO:0000259" key="1">
    <source>
        <dbReference type="Pfam" id="PF01522"/>
    </source>
</evidence>
<dbReference type="PANTHER" id="PTHR47561:SF1">
    <property type="entry name" value="POLYSACCHARIDE DEACETYLASE FAMILY PROTEIN (AFU_ORTHOLOGUE AFUA_6G05030)"/>
    <property type="match status" value="1"/>
</dbReference>
<dbReference type="SUPFAM" id="SSF88713">
    <property type="entry name" value="Glycoside hydrolase/deacetylase"/>
    <property type="match status" value="1"/>
</dbReference>
<sequence length="229" mass="26004">MVKRVLVGYGIDVDAVSGWIQTQDSHPADPTNVSRGIFGATVGVDRLLNGLHGYTHELVSTLTEQQERDVLARSIEVARGLTGKMPKGWTAPAWSTSKRSIKLLEEYGLEYDHSFMHHDSQMYFVPDGTEEWRETDTRSSASASTWMTPLSSLKPSKIVEVPANWHLDDWPPLQPQGGNGYIDPYVIERMWKEQFESLYRENESFCFSNEYSSASQWEAAGYLDAREDY</sequence>
<evidence type="ECO:0000313" key="3">
    <source>
        <dbReference type="Proteomes" id="UP000664132"/>
    </source>
</evidence>
<keyword evidence="3" id="KW-1185">Reference proteome</keyword>
<protein>
    <recommendedName>
        <fullName evidence="1">NodB homology domain-containing protein</fullName>
    </recommendedName>
</protein>
<dbReference type="Proteomes" id="UP000664132">
    <property type="component" value="Unassembled WGS sequence"/>
</dbReference>
<evidence type="ECO:0000313" key="2">
    <source>
        <dbReference type="EMBL" id="KAG4421587.1"/>
    </source>
</evidence>